<protein>
    <recommendedName>
        <fullName evidence="4">Release factor glutamine methyltransferase</fullName>
        <shortName evidence="4">RF MTase</shortName>
        <ecNumber evidence="4">2.1.1.297</ecNumber>
    </recommendedName>
    <alternativeName>
        <fullName evidence="4">N5-glutamine methyltransferase PrmC</fullName>
    </alternativeName>
    <alternativeName>
        <fullName evidence="4">Protein-(glutamine-N5) MTase PrmC</fullName>
    </alternativeName>
    <alternativeName>
        <fullName evidence="4">Protein-glutamine N-methyltransferase PrmC</fullName>
    </alternativeName>
</protein>
<feature type="binding site" evidence="4">
    <location>
        <position position="193"/>
    </location>
    <ligand>
        <name>S-adenosyl-L-methionine</name>
        <dbReference type="ChEBI" id="CHEBI:59789"/>
    </ligand>
</feature>
<dbReference type="SUPFAM" id="SSF53335">
    <property type="entry name" value="S-adenosyl-L-methionine-dependent methyltransferases"/>
    <property type="match status" value="1"/>
</dbReference>
<feature type="domain" description="Release factor glutamine methyltransferase N-terminal" evidence="6">
    <location>
        <begin position="8"/>
        <end position="76"/>
    </location>
</feature>
<comment type="similarity">
    <text evidence="4">Belongs to the protein N5-glutamine methyltransferase family. PrmC subfamily.</text>
</comment>
<dbReference type="InterPro" id="IPR007848">
    <property type="entry name" value="Small_mtfrase_dom"/>
</dbReference>
<dbReference type="InterPro" id="IPR019874">
    <property type="entry name" value="RF_methyltr_PrmC"/>
</dbReference>
<dbReference type="Gene3D" id="1.10.8.10">
    <property type="entry name" value="DNA helicase RuvA subunit, C-terminal domain"/>
    <property type="match status" value="1"/>
</dbReference>
<evidence type="ECO:0000256" key="2">
    <source>
        <dbReference type="ARBA" id="ARBA00022679"/>
    </source>
</evidence>
<evidence type="ECO:0000256" key="3">
    <source>
        <dbReference type="ARBA" id="ARBA00022691"/>
    </source>
</evidence>
<evidence type="ECO:0000313" key="7">
    <source>
        <dbReference type="EMBL" id="MFG3818855.1"/>
    </source>
</evidence>
<feature type="binding site" evidence="4">
    <location>
        <position position="147"/>
    </location>
    <ligand>
        <name>S-adenosyl-L-methionine</name>
        <dbReference type="ChEBI" id="CHEBI:59789"/>
    </ligand>
</feature>
<gene>
    <name evidence="4 7" type="primary">prmC</name>
    <name evidence="7" type="ORF">VPK24_14505</name>
</gene>
<dbReference type="HAMAP" id="MF_02126">
    <property type="entry name" value="RF_methyltr_PrmC"/>
    <property type="match status" value="1"/>
</dbReference>
<dbReference type="EMBL" id="JAZAQF010000083">
    <property type="protein sequence ID" value="MFG3818855.1"/>
    <property type="molecule type" value="Genomic_DNA"/>
</dbReference>
<evidence type="ECO:0000259" key="6">
    <source>
        <dbReference type="Pfam" id="PF17827"/>
    </source>
</evidence>
<evidence type="ECO:0000313" key="8">
    <source>
        <dbReference type="Proteomes" id="UP001604335"/>
    </source>
</evidence>
<proteinExistence type="inferred from homology"/>
<name>A0ABW7CFG6_9CYAN</name>
<comment type="function">
    <text evidence="4">Methylates the class 1 translation termination release factors RF1/PrfA and RF2/PrfB on the glutamine residue of the universally conserved GGQ motif.</text>
</comment>
<dbReference type="Gene3D" id="3.40.50.150">
    <property type="entry name" value="Vaccinia Virus protein VP39"/>
    <property type="match status" value="1"/>
</dbReference>
<dbReference type="NCBIfam" id="TIGR03534">
    <property type="entry name" value="RF_mod_PrmC"/>
    <property type="match status" value="1"/>
</dbReference>
<keyword evidence="8" id="KW-1185">Reference proteome</keyword>
<dbReference type="PROSITE" id="PS00092">
    <property type="entry name" value="N6_MTASE"/>
    <property type="match status" value="1"/>
</dbReference>
<feature type="binding site" evidence="4">
    <location>
        <begin position="124"/>
        <end position="128"/>
    </location>
    <ligand>
        <name>S-adenosyl-L-methionine</name>
        <dbReference type="ChEBI" id="CHEBI:59789"/>
    </ligand>
</feature>
<keyword evidence="1 4" id="KW-0489">Methyltransferase</keyword>
<keyword evidence="3 4" id="KW-0949">S-adenosyl-L-methionine</keyword>
<dbReference type="InterPro" id="IPR052663">
    <property type="entry name" value="RF_glutamine_MTase_cyano"/>
</dbReference>
<dbReference type="GO" id="GO:0032259">
    <property type="term" value="P:methylation"/>
    <property type="evidence" value="ECO:0007669"/>
    <property type="project" value="UniProtKB-KW"/>
</dbReference>
<dbReference type="Proteomes" id="UP001604335">
    <property type="component" value="Unassembled WGS sequence"/>
</dbReference>
<dbReference type="CDD" id="cd02440">
    <property type="entry name" value="AdoMet_MTases"/>
    <property type="match status" value="1"/>
</dbReference>
<dbReference type="PANTHER" id="PTHR47441">
    <property type="match status" value="1"/>
</dbReference>
<comment type="caution">
    <text evidence="7">The sequence shown here is derived from an EMBL/GenBank/DDBJ whole genome shotgun (WGS) entry which is preliminary data.</text>
</comment>
<feature type="binding site" evidence="4">
    <location>
        <begin position="193"/>
        <end position="196"/>
    </location>
    <ligand>
        <name>substrate</name>
    </ligand>
</feature>
<organism evidence="7 8">
    <name type="scientific">Limnothrix redekei LRLZ20PSL1</name>
    <dbReference type="NCBI Taxonomy" id="3112953"/>
    <lineage>
        <taxon>Bacteria</taxon>
        <taxon>Bacillati</taxon>
        <taxon>Cyanobacteriota</taxon>
        <taxon>Cyanophyceae</taxon>
        <taxon>Pseudanabaenales</taxon>
        <taxon>Pseudanabaenaceae</taxon>
        <taxon>Limnothrix</taxon>
    </lineage>
</organism>
<dbReference type="EC" id="2.1.1.297" evidence="4"/>
<dbReference type="InterPro" id="IPR029063">
    <property type="entry name" value="SAM-dependent_MTases_sf"/>
</dbReference>
<evidence type="ECO:0000256" key="4">
    <source>
        <dbReference type="HAMAP-Rule" id="MF_02126"/>
    </source>
</evidence>
<dbReference type="PANTHER" id="PTHR47441:SF3">
    <property type="entry name" value="RELEASE FACTOR GLUTAMINE METHYLTRANSFERASE"/>
    <property type="match status" value="1"/>
</dbReference>
<comment type="catalytic activity">
    <reaction evidence="4">
        <text>L-glutaminyl-[peptide chain release factor] + S-adenosyl-L-methionine = N(5)-methyl-L-glutaminyl-[peptide chain release factor] + S-adenosyl-L-homocysteine + H(+)</text>
        <dbReference type="Rhea" id="RHEA:42896"/>
        <dbReference type="Rhea" id="RHEA-COMP:10271"/>
        <dbReference type="Rhea" id="RHEA-COMP:10272"/>
        <dbReference type="ChEBI" id="CHEBI:15378"/>
        <dbReference type="ChEBI" id="CHEBI:30011"/>
        <dbReference type="ChEBI" id="CHEBI:57856"/>
        <dbReference type="ChEBI" id="CHEBI:59789"/>
        <dbReference type="ChEBI" id="CHEBI:61891"/>
        <dbReference type="EC" id="2.1.1.297"/>
    </reaction>
</comment>
<evidence type="ECO:0000259" key="5">
    <source>
        <dbReference type="Pfam" id="PF05175"/>
    </source>
</evidence>
<accession>A0ABW7CFG6</accession>
<dbReference type="InterPro" id="IPR002052">
    <property type="entry name" value="DNA_methylase_N6_adenine_CS"/>
</dbReference>
<dbReference type="RefSeq" id="WP_393014442.1">
    <property type="nucleotide sequence ID" value="NZ_JAZAQF010000083.1"/>
</dbReference>
<dbReference type="InterPro" id="IPR004556">
    <property type="entry name" value="HemK-like"/>
</dbReference>
<sequence length="302" mass="33266">MTADFWTWYAQARRQASEQQVPIGELDWLLVEWAGVDRLRLRLQVGDLPSGIDLERLDQLWQRRLVDRVPVQYLAGVVGWRNFRLQVSPGVLIPRPETELIVDLAWELTATNALLRRGVWADLGTGSGAIALALAEAMPEATIWAVDRSTAALEIAHLNAMHTGLDHRIHLAQGNWFEPLADLAGHLAGMVSNPPYIPSAEVPALQPEVADHEPHGALDGGPDGLDCLRHLVKTAPAYLRPGGVWLVEVMAGQAPAVMELLWAKGSYQEITAHRDLAGIDRFVSARYQPLRRPLSVEIAPTA</sequence>
<reference evidence="8" key="1">
    <citation type="journal article" date="2024" name="Algal Res.">
        <title>Biochemical, toxicological and genomic investigation of a high-biomass producing Limnothrix strain isolated from Italian shallow drinking water reservoir.</title>
        <authorList>
            <person name="Simonazzi M."/>
            <person name="Shishido T.K."/>
            <person name="Delbaje E."/>
            <person name="Wahlsten M."/>
            <person name="Fewer D.P."/>
            <person name="Sivonen K."/>
            <person name="Pezzolesi L."/>
            <person name="Pistocchi R."/>
        </authorList>
    </citation>
    <scope>NUCLEOTIDE SEQUENCE [LARGE SCALE GENOMIC DNA]</scope>
    <source>
        <strain evidence="8">LRLZ20PSL1</strain>
    </source>
</reference>
<dbReference type="NCBIfam" id="TIGR00536">
    <property type="entry name" value="hemK_fam"/>
    <property type="match status" value="1"/>
</dbReference>
<feature type="domain" description="Methyltransferase small" evidence="5">
    <location>
        <begin position="116"/>
        <end position="196"/>
    </location>
</feature>
<dbReference type="Pfam" id="PF17827">
    <property type="entry name" value="PrmC_N"/>
    <property type="match status" value="1"/>
</dbReference>
<feature type="binding site" evidence="4">
    <location>
        <position position="176"/>
    </location>
    <ligand>
        <name>S-adenosyl-L-methionine</name>
        <dbReference type="ChEBI" id="CHEBI:59789"/>
    </ligand>
</feature>
<evidence type="ECO:0000256" key="1">
    <source>
        <dbReference type="ARBA" id="ARBA00022603"/>
    </source>
</evidence>
<dbReference type="Pfam" id="PF05175">
    <property type="entry name" value="MTS"/>
    <property type="match status" value="1"/>
</dbReference>
<dbReference type="GO" id="GO:0102559">
    <property type="term" value="F:peptide chain release factor N(5)-glutamine methyltransferase activity"/>
    <property type="evidence" value="ECO:0007669"/>
    <property type="project" value="UniProtKB-EC"/>
</dbReference>
<dbReference type="InterPro" id="IPR040758">
    <property type="entry name" value="PrmC_N"/>
</dbReference>
<keyword evidence="2 4" id="KW-0808">Transferase</keyword>